<accession>A0ABQ5VXI1</accession>
<dbReference type="SUPFAM" id="SSF51735">
    <property type="entry name" value="NAD(P)-binding Rossmann-fold domains"/>
    <property type="match status" value="2"/>
</dbReference>
<dbReference type="Proteomes" id="UP001156694">
    <property type="component" value="Unassembled WGS sequence"/>
</dbReference>
<sequence>MNYSGALITGGGDRQGRAMAVALAAREIPVAVHYSTNASGAAETKSIIERAGGRAITLAAGQPPEHFARQRQSTPLKRGADVGDIIGAMNFFLDAPAVTGQLICVDGGQHLAW</sequence>
<evidence type="ECO:0000256" key="2">
    <source>
        <dbReference type="ARBA" id="ARBA00023002"/>
    </source>
</evidence>
<evidence type="ECO:0008006" key="5">
    <source>
        <dbReference type="Google" id="ProtNLM"/>
    </source>
</evidence>
<reference evidence="4" key="1">
    <citation type="journal article" date="2019" name="Int. J. Syst. Evol. Microbiol.">
        <title>The Global Catalogue of Microorganisms (GCM) 10K type strain sequencing project: providing services to taxonomists for standard genome sequencing and annotation.</title>
        <authorList>
            <consortium name="The Broad Institute Genomics Platform"/>
            <consortium name="The Broad Institute Genome Sequencing Center for Infectious Disease"/>
            <person name="Wu L."/>
            <person name="Ma J."/>
        </authorList>
    </citation>
    <scope>NUCLEOTIDE SEQUENCE [LARGE SCALE GENOMIC DNA]</scope>
    <source>
        <strain evidence="4">NBRC 110140</strain>
    </source>
</reference>
<name>A0ABQ5VXI1_9RHOB</name>
<dbReference type="PANTHER" id="PTHR43639">
    <property type="entry name" value="OXIDOREDUCTASE, SHORT-CHAIN DEHYDROGENASE/REDUCTASE FAMILY (AFU_ORTHOLOGUE AFUA_5G02870)"/>
    <property type="match status" value="1"/>
</dbReference>
<dbReference type="InterPro" id="IPR036291">
    <property type="entry name" value="NAD(P)-bd_dom_sf"/>
</dbReference>
<gene>
    <name evidence="3" type="ORF">GCM10007939_22080</name>
</gene>
<evidence type="ECO:0000256" key="1">
    <source>
        <dbReference type="ARBA" id="ARBA00006484"/>
    </source>
</evidence>
<keyword evidence="4" id="KW-1185">Reference proteome</keyword>
<keyword evidence="2" id="KW-0560">Oxidoreductase</keyword>
<dbReference type="PANTHER" id="PTHR43639:SF1">
    <property type="entry name" value="SHORT-CHAIN DEHYDROGENASE_REDUCTASE FAMILY PROTEIN"/>
    <property type="match status" value="1"/>
</dbReference>
<dbReference type="RefSeq" id="WP_431355767.1">
    <property type="nucleotide sequence ID" value="NZ_BSNN01000006.1"/>
</dbReference>
<comment type="caution">
    <text evidence="3">The sequence shown here is derived from an EMBL/GenBank/DDBJ whole genome shotgun (WGS) entry which is preliminary data.</text>
</comment>
<protein>
    <recommendedName>
        <fullName evidence="5">Enoyl-(Acyl carrier protein) reductase</fullName>
    </recommendedName>
</protein>
<dbReference type="Gene3D" id="3.40.50.720">
    <property type="entry name" value="NAD(P)-binding Rossmann-like Domain"/>
    <property type="match status" value="2"/>
</dbReference>
<organism evidence="3 4">
    <name type="scientific">Amylibacter marinus</name>
    <dbReference type="NCBI Taxonomy" id="1475483"/>
    <lineage>
        <taxon>Bacteria</taxon>
        <taxon>Pseudomonadati</taxon>
        <taxon>Pseudomonadota</taxon>
        <taxon>Alphaproteobacteria</taxon>
        <taxon>Rhodobacterales</taxon>
        <taxon>Paracoccaceae</taxon>
        <taxon>Amylibacter</taxon>
    </lineage>
</organism>
<dbReference type="EMBL" id="BSNN01000006">
    <property type="protein sequence ID" value="GLQ35924.1"/>
    <property type="molecule type" value="Genomic_DNA"/>
</dbReference>
<evidence type="ECO:0000313" key="4">
    <source>
        <dbReference type="Proteomes" id="UP001156694"/>
    </source>
</evidence>
<comment type="similarity">
    <text evidence="1">Belongs to the short-chain dehydrogenases/reductases (SDR) family.</text>
</comment>
<evidence type="ECO:0000313" key="3">
    <source>
        <dbReference type="EMBL" id="GLQ35924.1"/>
    </source>
</evidence>
<proteinExistence type="inferred from homology"/>